<comment type="caution">
    <text evidence="3">The sequence shown here is derived from an EMBL/GenBank/DDBJ whole genome shotgun (WGS) entry which is preliminary data.</text>
</comment>
<gene>
    <name evidence="3" type="ORF">E0Y62_21270</name>
</gene>
<dbReference type="Pfam" id="PF13205">
    <property type="entry name" value="Big_5"/>
    <property type="match status" value="1"/>
</dbReference>
<dbReference type="Pfam" id="PF09826">
    <property type="entry name" value="Beta_propel"/>
    <property type="match status" value="1"/>
</dbReference>
<dbReference type="RefSeq" id="WP_131238074.1">
    <property type="nucleotide sequence ID" value="NZ_SJTH01000043.1"/>
</dbReference>
<evidence type="ECO:0000313" key="3">
    <source>
        <dbReference type="EMBL" id="TCJ02004.1"/>
    </source>
</evidence>
<evidence type="ECO:0000259" key="2">
    <source>
        <dbReference type="Pfam" id="PF13205"/>
    </source>
</evidence>
<dbReference type="Proteomes" id="UP000293846">
    <property type="component" value="Unassembled WGS sequence"/>
</dbReference>
<accession>A0A4R1AXR5</accession>
<dbReference type="EMBL" id="SJTH01000043">
    <property type="protein sequence ID" value="TCJ02004.1"/>
    <property type="molecule type" value="Genomic_DNA"/>
</dbReference>
<feature type="domain" description="SbsA Ig-like" evidence="2">
    <location>
        <begin position="42"/>
        <end position="126"/>
    </location>
</feature>
<organism evidence="3 4">
    <name type="scientific">Cytobacillus praedii</name>
    <dbReference type="NCBI Taxonomy" id="1742358"/>
    <lineage>
        <taxon>Bacteria</taxon>
        <taxon>Bacillati</taxon>
        <taxon>Bacillota</taxon>
        <taxon>Bacilli</taxon>
        <taxon>Bacillales</taxon>
        <taxon>Bacillaceae</taxon>
        <taxon>Cytobacillus</taxon>
    </lineage>
</organism>
<dbReference type="InterPro" id="IPR014755">
    <property type="entry name" value="Cu-Rt/internalin_Ig-like"/>
</dbReference>
<keyword evidence="4" id="KW-1185">Reference proteome</keyword>
<dbReference type="Gene3D" id="2.60.40.1220">
    <property type="match status" value="1"/>
</dbReference>
<dbReference type="STRING" id="1742358.GCA_001439605_02425"/>
<proteinExistence type="predicted"/>
<dbReference type="AlphaFoldDB" id="A0A4R1AXR5"/>
<name>A0A4R1AXR5_9BACI</name>
<evidence type="ECO:0000313" key="4">
    <source>
        <dbReference type="Proteomes" id="UP000293846"/>
    </source>
</evidence>
<dbReference type="OrthoDB" id="9778998at2"/>
<evidence type="ECO:0000256" key="1">
    <source>
        <dbReference type="ARBA" id="ARBA00022729"/>
    </source>
</evidence>
<protein>
    <recommendedName>
        <fullName evidence="2">SbsA Ig-like domain-containing protein</fullName>
    </recommendedName>
</protein>
<dbReference type="InterPro" id="IPR032812">
    <property type="entry name" value="SbsA_Ig"/>
</dbReference>
<keyword evidence="1" id="KW-0732">Signal</keyword>
<dbReference type="InterPro" id="IPR019198">
    <property type="entry name" value="Beta_propeller_containing"/>
</dbReference>
<sequence length="719" mass="82269">MKKKWVLVVGALVCMLFILTGFFATQLKVMGGLEEKENVIVLKNKQWKIHFSEKLNPSSISEHTVYILNQKGERQKATVSLSEDQKTILIEPPENGYRFSSYTLQLSEEIKSNMGRKMIASIIQRFTVKESLPVVESNSKLNEHILKRMTEVWENKEYTVQEKAAMDSAAGESEKSQSHSETIVQVNGIDEADIVKTDGKYIYQLKDNTLQIVKAIPADKMSIEKEITFNQSFYPFQMYLQNDRLIVMGTSYEGQEIEKKPADMNIAPINETTKAIIYDVKEKNNPKEIREFEIEGTLVTSRFMDGKVYLIANKYPDYWLLRENPEIDIRPRYSDSASHTKMQAINYDQIQYFPESKETNFTNIAVIDLEKPASKIALTTYLGSGEQLYMSKTNIYLAVTNYMPMAIKGDYSFSPDTTIYKFSVDGMKVDFHSSNEIAGTILNQFSMDEYKGYFRIATTKGQVWDNSRPSANNLYILDENLKQAGKLEDLARGERIYSARFINERIFLVTFKETDPLFVIDGSNPKQPKVLGELKIPGFSNYLHPYDENHLIGFGHDTKVVPGKGANGQPIIFTNGVKLSLFDIKDLSNPKEKFTEIIGGRGTYSPLNYDHKALLFDKKKNLFAFPITVYENGKSSNEMEWDSTFKFQGAYVYNIDLKKGFSLKAKMTHNDPNAIYEEWEDSIQRVLYIGDSFYALSPNKISSYELGSYKLKGELNLKK</sequence>
<reference evidence="3 4" key="1">
    <citation type="submission" date="2019-03" db="EMBL/GenBank/DDBJ databases">
        <authorList>
            <person name="Jensen L."/>
            <person name="Storgaard J."/>
            <person name="Sulaj E."/>
            <person name="Schramm A."/>
            <person name="Marshall I.P.G."/>
        </authorList>
    </citation>
    <scope>NUCLEOTIDE SEQUENCE [LARGE SCALE GENOMIC DNA]</scope>
    <source>
        <strain evidence="3 4">2017H2G3</strain>
    </source>
</reference>